<dbReference type="Gene3D" id="3.40.50.1820">
    <property type="entry name" value="alpha/beta hydrolase"/>
    <property type="match status" value="1"/>
</dbReference>
<feature type="region of interest" description="Disordered" evidence="3">
    <location>
        <begin position="40"/>
        <end position="59"/>
    </location>
</feature>
<dbReference type="OrthoDB" id="9767239at2"/>
<evidence type="ECO:0000313" key="4">
    <source>
        <dbReference type="EMBL" id="MXP63786.1"/>
    </source>
</evidence>
<dbReference type="Proteomes" id="UP000460715">
    <property type="component" value="Unassembled WGS sequence"/>
</dbReference>
<dbReference type="SUPFAM" id="SSF53474">
    <property type="entry name" value="alpha/beta-Hydrolases"/>
    <property type="match status" value="1"/>
</dbReference>
<keyword evidence="1" id="KW-0732">Signal</keyword>
<keyword evidence="5" id="KW-1185">Reference proteome</keyword>
<evidence type="ECO:0000313" key="5">
    <source>
        <dbReference type="Proteomes" id="UP000460715"/>
    </source>
</evidence>
<gene>
    <name evidence="4" type="ORF">E0493_10540</name>
</gene>
<sequence>MNTAPLPDMAEATRLTREGRLAEATALLQRRLRGMPPSAAETFEAPQLARNGMPPGTQRPRIIDVEPEAGEMVDPGEVVHRGRPEEARASPWQVAGDLHGSVAPQAPGALRGILAGLDAGGLAGKPDAMRRAPTHARARLPEGAQFMAGTFTAEAGSRSYKLYIPSTHRGEPAPLIVMLHGCTQSPDDFAAGTRMNTLAEEHGFLVLYPAQPSSANAQKCWNWFSPADQKRGHGEPALIAGMTRQIMRDHAVEPRHVHVAGLSAGGAAAAIMGQAYPELYAAVGVHSGLACGAARDLSSAFSAMRQGAPGALPCSGKPQGVVPTIVFHADRDATVHPRNGDQVIAQSGAAASTALRTEVQRGQVAGGHAYTRTIQADAEGRPVLEQWLIHGGGHAWSGGSPAGSYTDPRGPDASREMLRFFLDHPHGGAGAR</sequence>
<organism evidence="4 5">
    <name type="scientific">Teichococcus coralli</name>
    <dbReference type="NCBI Taxonomy" id="2545983"/>
    <lineage>
        <taxon>Bacteria</taxon>
        <taxon>Pseudomonadati</taxon>
        <taxon>Pseudomonadota</taxon>
        <taxon>Alphaproteobacteria</taxon>
        <taxon>Acetobacterales</taxon>
        <taxon>Roseomonadaceae</taxon>
        <taxon>Roseomonas</taxon>
    </lineage>
</organism>
<protein>
    <submittedName>
        <fullName evidence="4">PHB depolymerase family esterase</fullName>
    </submittedName>
</protein>
<evidence type="ECO:0000256" key="1">
    <source>
        <dbReference type="ARBA" id="ARBA00022729"/>
    </source>
</evidence>
<dbReference type="Pfam" id="PF10503">
    <property type="entry name" value="Esterase_PHB"/>
    <property type="match status" value="1"/>
</dbReference>
<dbReference type="RefSeq" id="WP_160936904.1">
    <property type="nucleotide sequence ID" value="NZ_SNVJ01000007.1"/>
</dbReference>
<evidence type="ECO:0000256" key="3">
    <source>
        <dbReference type="SAM" id="MobiDB-lite"/>
    </source>
</evidence>
<comment type="caution">
    <text evidence="4">The sequence shown here is derived from an EMBL/GenBank/DDBJ whole genome shotgun (WGS) entry which is preliminary data.</text>
</comment>
<dbReference type="AlphaFoldDB" id="A0A845BCD8"/>
<accession>A0A845BCD8</accession>
<dbReference type="InterPro" id="IPR010126">
    <property type="entry name" value="Esterase_phb"/>
</dbReference>
<dbReference type="PANTHER" id="PTHR43037">
    <property type="entry name" value="UNNAMED PRODUCT-RELATED"/>
    <property type="match status" value="1"/>
</dbReference>
<reference evidence="4 5" key="1">
    <citation type="submission" date="2019-03" db="EMBL/GenBank/DDBJ databases">
        <title>Roseomonas sp. a novel Roseomonas species isolated from Sea whip Gorgonian.</title>
        <authorList>
            <person name="Li F."/>
            <person name="Pan X."/>
            <person name="Huang S."/>
            <person name="Li Z."/>
            <person name="Meng B."/>
        </authorList>
    </citation>
    <scope>NUCLEOTIDE SEQUENCE [LARGE SCALE GENOMIC DNA]</scope>
    <source>
        <strain evidence="4 5">M0104</strain>
    </source>
</reference>
<dbReference type="EMBL" id="SNVJ01000007">
    <property type="protein sequence ID" value="MXP63786.1"/>
    <property type="molecule type" value="Genomic_DNA"/>
</dbReference>
<name>A0A845BCD8_9PROT</name>
<dbReference type="GO" id="GO:0005576">
    <property type="term" value="C:extracellular region"/>
    <property type="evidence" value="ECO:0007669"/>
    <property type="project" value="InterPro"/>
</dbReference>
<dbReference type="GO" id="GO:0016787">
    <property type="term" value="F:hydrolase activity"/>
    <property type="evidence" value="ECO:0007669"/>
    <property type="project" value="UniProtKB-KW"/>
</dbReference>
<dbReference type="InterPro" id="IPR029058">
    <property type="entry name" value="AB_hydrolase_fold"/>
</dbReference>
<proteinExistence type="predicted"/>
<dbReference type="InterPro" id="IPR050955">
    <property type="entry name" value="Plant_Biomass_Hydrol_Est"/>
</dbReference>
<keyword evidence="2" id="KW-0378">Hydrolase</keyword>
<dbReference type="PANTHER" id="PTHR43037:SF1">
    <property type="entry name" value="BLL1128 PROTEIN"/>
    <property type="match status" value="1"/>
</dbReference>
<evidence type="ECO:0000256" key="2">
    <source>
        <dbReference type="ARBA" id="ARBA00022801"/>
    </source>
</evidence>
<dbReference type="NCBIfam" id="TIGR01840">
    <property type="entry name" value="esterase_phb"/>
    <property type="match status" value="1"/>
</dbReference>